<dbReference type="InterPro" id="IPR011044">
    <property type="entry name" value="Quino_amine_DH_bsu"/>
</dbReference>
<dbReference type="Pfam" id="PF12894">
    <property type="entry name" value="ANAPC4_WD40"/>
    <property type="match status" value="1"/>
</dbReference>
<dbReference type="SUPFAM" id="SSF50969">
    <property type="entry name" value="YVTN repeat-like/Quinoprotein amine dehydrogenase"/>
    <property type="match status" value="1"/>
</dbReference>
<protein>
    <recommendedName>
        <fullName evidence="4">Anaphase-promoting complex subunit 4-like WD40 domain-containing protein</fullName>
    </recommendedName>
</protein>
<dbReference type="InterPro" id="IPR015943">
    <property type="entry name" value="WD40/YVTN_repeat-like_dom_sf"/>
</dbReference>
<dbReference type="InterPro" id="IPR001680">
    <property type="entry name" value="WD40_rpt"/>
</dbReference>
<evidence type="ECO:0000256" key="3">
    <source>
        <dbReference type="PROSITE-ProRule" id="PRU00221"/>
    </source>
</evidence>
<evidence type="ECO:0000313" key="5">
    <source>
        <dbReference type="EMBL" id="QAA75994.1"/>
    </source>
</evidence>
<sequence length="231" mass="25003">MDGSTLVSGDQPGTVKLWNLPPGTEAGSLPLQEWAFVPMAWSPDGAVLMYMGELYGCPIWLWSRSSGEIRALPCCGPAVWSPDSTKVACTRETQAVVILEASTGEEVTRIADWEGCLHSLTWNSDGKALVTGWGHTPITSFDAESGQEIRTLWPGNWQAYFMALRPDETILATLSAEEFSLRLWGPATGGQLATPAMSVPSLCWSPNGEYLAAASLEGVVKVWKVSEVVKR</sequence>
<accession>A0A410FSM7</accession>
<evidence type="ECO:0000256" key="1">
    <source>
        <dbReference type="ARBA" id="ARBA00022574"/>
    </source>
</evidence>
<dbReference type="InterPro" id="IPR024977">
    <property type="entry name" value="Apc4-like_WD40_dom"/>
</dbReference>
<dbReference type="PANTHER" id="PTHR19848:SF8">
    <property type="entry name" value="F-BOX AND WD REPEAT DOMAIN CONTAINING 7"/>
    <property type="match status" value="1"/>
</dbReference>
<evidence type="ECO:0000313" key="6">
    <source>
        <dbReference type="Proteomes" id="UP000287233"/>
    </source>
</evidence>
<evidence type="ECO:0000259" key="4">
    <source>
        <dbReference type="Pfam" id="PF12894"/>
    </source>
</evidence>
<evidence type="ECO:0000256" key="2">
    <source>
        <dbReference type="ARBA" id="ARBA00022737"/>
    </source>
</evidence>
<proteinExistence type="predicted"/>
<dbReference type="KEGG" id="bih:BIP78_0226"/>
<feature type="repeat" description="WD" evidence="3">
    <location>
        <begin position="1"/>
        <end position="28"/>
    </location>
</feature>
<gene>
    <name evidence="5" type="ORF">BIP78_0226</name>
</gene>
<reference evidence="6" key="1">
    <citation type="submission" date="2018-12" db="EMBL/GenBank/DDBJ databases">
        <title>Complete genome sequence of an uncultured bacterium of the candidate phylum Bipolaricaulota.</title>
        <authorList>
            <person name="Kadnikov V.V."/>
            <person name="Mardanov A.V."/>
            <person name="Beletsky A.V."/>
            <person name="Frank Y.A."/>
            <person name="Karnachuk O.V."/>
            <person name="Ravin N.V."/>
        </authorList>
    </citation>
    <scope>NUCLEOTIDE SEQUENCE [LARGE SCALE GENOMIC DNA]</scope>
</reference>
<organism evidence="5 6">
    <name type="scientific">Bipolaricaulis sibiricus</name>
    <dbReference type="NCBI Taxonomy" id="2501609"/>
    <lineage>
        <taxon>Bacteria</taxon>
        <taxon>Candidatus Bipolaricaulota</taxon>
        <taxon>Candidatus Bipolaricaulia</taxon>
        <taxon>Candidatus Bipolaricaulales</taxon>
        <taxon>Candidatus Bipolaricaulaceae</taxon>
        <taxon>Candidatus Bipolaricaulis</taxon>
    </lineage>
</organism>
<dbReference type="Pfam" id="PF00400">
    <property type="entry name" value="WD40"/>
    <property type="match status" value="1"/>
</dbReference>
<dbReference type="Gene3D" id="2.130.10.10">
    <property type="entry name" value="YVTN repeat-like/Quinoprotein amine dehydrogenase"/>
    <property type="match status" value="2"/>
</dbReference>
<name>A0A410FSM7_BIPS1</name>
<keyword evidence="2" id="KW-0677">Repeat</keyword>
<feature type="repeat" description="WD" evidence="3">
    <location>
        <begin position="192"/>
        <end position="226"/>
    </location>
</feature>
<dbReference type="EMBL" id="CP034928">
    <property type="protein sequence ID" value="QAA75994.1"/>
    <property type="molecule type" value="Genomic_DNA"/>
</dbReference>
<dbReference type="AlphaFoldDB" id="A0A410FSM7"/>
<dbReference type="PANTHER" id="PTHR19848">
    <property type="entry name" value="WD40 REPEAT PROTEIN"/>
    <property type="match status" value="1"/>
</dbReference>
<dbReference type="PROSITE" id="PS50082">
    <property type="entry name" value="WD_REPEATS_2"/>
    <property type="match status" value="2"/>
</dbReference>
<dbReference type="Proteomes" id="UP000287233">
    <property type="component" value="Chromosome"/>
</dbReference>
<keyword evidence="1 3" id="KW-0853">WD repeat</keyword>
<feature type="domain" description="Anaphase-promoting complex subunit 4-like WD40" evidence="4">
    <location>
        <begin position="80"/>
        <end position="152"/>
    </location>
</feature>
<dbReference type="SMART" id="SM00320">
    <property type="entry name" value="WD40"/>
    <property type="match status" value="3"/>
</dbReference>
<dbReference type="PROSITE" id="PS50294">
    <property type="entry name" value="WD_REPEATS_REGION"/>
    <property type="match status" value="1"/>
</dbReference>